<dbReference type="Proteomes" id="UP000765509">
    <property type="component" value="Unassembled WGS sequence"/>
</dbReference>
<gene>
    <name evidence="1" type="ORF">O181_018918</name>
</gene>
<dbReference type="OrthoDB" id="3068303at2759"/>
<evidence type="ECO:0000313" key="1">
    <source>
        <dbReference type="EMBL" id="MBW0479203.1"/>
    </source>
</evidence>
<evidence type="ECO:0000313" key="2">
    <source>
        <dbReference type="Proteomes" id="UP000765509"/>
    </source>
</evidence>
<comment type="caution">
    <text evidence="1">The sequence shown here is derived from an EMBL/GenBank/DDBJ whole genome shotgun (WGS) entry which is preliminary data.</text>
</comment>
<proteinExistence type="predicted"/>
<dbReference type="EMBL" id="AVOT02005494">
    <property type="protein sequence ID" value="MBW0479203.1"/>
    <property type="molecule type" value="Genomic_DNA"/>
</dbReference>
<organism evidence="1 2">
    <name type="scientific">Austropuccinia psidii MF-1</name>
    <dbReference type="NCBI Taxonomy" id="1389203"/>
    <lineage>
        <taxon>Eukaryota</taxon>
        <taxon>Fungi</taxon>
        <taxon>Dikarya</taxon>
        <taxon>Basidiomycota</taxon>
        <taxon>Pucciniomycotina</taxon>
        <taxon>Pucciniomycetes</taxon>
        <taxon>Pucciniales</taxon>
        <taxon>Sphaerophragmiaceae</taxon>
        <taxon>Austropuccinia</taxon>
    </lineage>
</organism>
<name>A0A9Q3C9Z6_9BASI</name>
<protein>
    <submittedName>
        <fullName evidence="1">Uncharacterized protein</fullName>
    </submittedName>
</protein>
<accession>A0A9Q3C9Z6</accession>
<sequence>MNHFTLQHSLLGKDYLNIYGFNINNHQERYFTSGENKRQKFSLPLERNGNKFHKRSKNASKERLVADKLIEEKIIPELTKEIREDLFETIFQSKEAFASHIKPLGAINGNEVDIIFNLERTYPPLLRRRAYTARPRAREALDSHANLLMKLGVLRDLNKMRKYKLQPL</sequence>
<dbReference type="AlphaFoldDB" id="A0A9Q3C9Z6"/>
<reference evidence="1" key="1">
    <citation type="submission" date="2021-03" db="EMBL/GenBank/DDBJ databases">
        <title>Draft genome sequence of rust myrtle Austropuccinia psidii MF-1, a brazilian biotype.</title>
        <authorList>
            <person name="Quecine M.C."/>
            <person name="Pachon D.M.R."/>
            <person name="Bonatelli M.L."/>
            <person name="Correr F.H."/>
            <person name="Franceschini L.M."/>
            <person name="Leite T.F."/>
            <person name="Margarido G.R.A."/>
            <person name="Almeida C.A."/>
            <person name="Ferrarezi J.A."/>
            <person name="Labate C.A."/>
        </authorList>
    </citation>
    <scope>NUCLEOTIDE SEQUENCE</scope>
    <source>
        <strain evidence="1">MF-1</strain>
    </source>
</reference>
<keyword evidence="2" id="KW-1185">Reference proteome</keyword>